<comment type="similarity">
    <text evidence="2">Belongs to the cytochrome P450 family.</text>
</comment>
<evidence type="ECO:0000256" key="4">
    <source>
        <dbReference type="ARBA" id="ARBA00022989"/>
    </source>
</evidence>
<dbReference type="Proteomes" id="UP000594263">
    <property type="component" value="Unplaced"/>
</dbReference>
<dbReference type="PRINTS" id="PR00359">
    <property type="entry name" value="BP450"/>
</dbReference>
<dbReference type="GO" id="GO:0020037">
    <property type="term" value="F:heme binding"/>
    <property type="evidence" value="ECO:0007669"/>
    <property type="project" value="InterPro"/>
</dbReference>
<evidence type="ECO:0008006" key="10">
    <source>
        <dbReference type="Google" id="ProtNLM"/>
    </source>
</evidence>
<comment type="subcellular location">
    <subcellularLocation>
        <location evidence="1">Membrane</location>
        <topology evidence="1">Single-pass membrane protein</topology>
    </subcellularLocation>
</comment>
<name>A0A7N0VEE1_KALFE</name>
<dbReference type="InterPro" id="IPR002397">
    <property type="entry name" value="Cyt_P450_B"/>
</dbReference>
<sequence length="115" mass="13351">MTELLRHPEALRKVQKRSSKNRRQQIKARVTRDDLAKMNYLKAALKESMRLHPSVPIIPRASTQDVVVNGFTIPASTRILIHIWAIGTDPELWEEPEKFDPREIPQGRPCRIFSQ</sequence>
<dbReference type="Gene3D" id="1.10.630.10">
    <property type="entry name" value="Cytochrome P450"/>
    <property type="match status" value="1"/>
</dbReference>
<dbReference type="GO" id="GO:0005506">
    <property type="term" value="F:iron ion binding"/>
    <property type="evidence" value="ECO:0007669"/>
    <property type="project" value="InterPro"/>
</dbReference>
<evidence type="ECO:0000256" key="6">
    <source>
        <dbReference type="ARBA" id="ARBA00023136"/>
    </source>
</evidence>
<keyword evidence="5" id="KW-0560">Oxidoreductase</keyword>
<dbReference type="PANTHER" id="PTHR47956">
    <property type="entry name" value="CYTOCHROME P450 71B11-RELATED"/>
    <property type="match status" value="1"/>
</dbReference>
<dbReference type="PANTHER" id="PTHR47956:SF4">
    <property type="entry name" value="CYTOCHROME P450 71A21-RELATED"/>
    <property type="match status" value="1"/>
</dbReference>
<dbReference type="EnsemblPlants" id="Kaladp0674s0034.1.v1.1">
    <property type="protein sequence ID" value="Kaladp0674s0034.1.v1.1.CDS.1"/>
    <property type="gene ID" value="Kaladp0674s0034.v1.1"/>
</dbReference>
<dbReference type="AlphaFoldDB" id="A0A7N0VEE1"/>
<keyword evidence="9" id="KW-1185">Reference proteome</keyword>
<feature type="compositionally biased region" description="Basic residues" evidence="7">
    <location>
        <begin position="13"/>
        <end position="26"/>
    </location>
</feature>
<dbReference type="GO" id="GO:0004497">
    <property type="term" value="F:monooxygenase activity"/>
    <property type="evidence" value="ECO:0007669"/>
    <property type="project" value="InterPro"/>
</dbReference>
<organism evidence="8 9">
    <name type="scientific">Kalanchoe fedtschenkoi</name>
    <name type="common">Lavender scallops</name>
    <name type="synonym">South American air plant</name>
    <dbReference type="NCBI Taxonomy" id="63787"/>
    <lineage>
        <taxon>Eukaryota</taxon>
        <taxon>Viridiplantae</taxon>
        <taxon>Streptophyta</taxon>
        <taxon>Embryophyta</taxon>
        <taxon>Tracheophyta</taxon>
        <taxon>Spermatophyta</taxon>
        <taxon>Magnoliopsida</taxon>
        <taxon>eudicotyledons</taxon>
        <taxon>Gunneridae</taxon>
        <taxon>Pentapetalae</taxon>
        <taxon>Saxifragales</taxon>
        <taxon>Crassulaceae</taxon>
        <taxon>Kalanchoe</taxon>
    </lineage>
</organism>
<accession>A0A7N0VEE1</accession>
<evidence type="ECO:0000256" key="2">
    <source>
        <dbReference type="ARBA" id="ARBA00010617"/>
    </source>
</evidence>
<evidence type="ECO:0000313" key="9">
    <source>
        <dbReference type="Proteomes" id="UP000594263"/>
    </source>
</evidence>
<dbReference type="Gramene" id="Kaladp0674s0034.1.v1.1">
    <property type="protein sequence ID" value="Kaladp0674s0034.1.v1.1.CDS.1"/>
    <property type="gene ID" value="Kaladp0674s0034.v1.1"/>
</dbReference>
<dbReference type="GO" id="GO:0016705">
    <property type="term" value="F:oxidoreductase activity, acting on paired donors, with incorporation or reduction of molecular oxygen"/>
    <property type="evidence" value="ECO:0007669"/>
    <property type="project" value="InterPro"/>
</dbReference>
<keyword evidence="4" id="KW-1133">Transmembrane helix</keyword>
<keyword evidence="3" id="KW-0812">Transmembrane</keyword>
<dbReference type="InterPro" id="IPR050193">
    <property type="entry name" value="Cytochrome_P450_71"/>
</dbReference>
<dbReference type="InterPro" id="IPR001128">
    <property type="entry name" value="Cyt_P450"/>
</dbReference>
<dbReference type="OMA" id="RILIHIW"/>
<reference evidence="8" key="1">
    <citation type="submission" date="2021-01" db="UniProtKB">
        <authorList>
            <consortium name="EnsemblPlants"/>
        </authorList>
    </citation>
    <scope>IDENTIFICATION</scope>
</reference>
<protein>
    <recommendedName>
        <fullName evidence="10">Cytochrome P450</fullName>
    </recommendedName>
</protein>
<evidence type="ECO:0000256" key="7">
    <source>
        <dbReference type="SAM" id="MobiDB-lite"/>
    </source>
</evidence>
<keyword evidence="6" id="KW-0472">Membrane</keyword>
<dbReference type="SUPFAM" id="SSF48264">
    <property type="entry name" value="Cytochrome P450"/>
    <property type="match status" value="1"/>
</dbReference>
<feature type="region of interest" description="Disordered" evidence="7">
    <location>
        <begin position="10"/>
        <end position="29"/>
    </location>
</feature>
<dbReference type="Pfam" id="PF00067">
    <property type="entry name" value="p450"/>
    <property type="match status" value="1"/>
</dbReference>
<dbReference type="GO" id="GO:0016020">
    <property type="term" value="C:membrane"/>
    <property type="evidence" value="ECO:0007669"/>
    <property type="project" value="UniProtKB-SubCell"/>
</dbReference>
<proteinExistence type="inferred from homology"/>
<evidence type="ECO:0000256" key="3">
    <source>
        <dbReference type="ARBA" id="ARBA00022692"/>
    </source>
</evidence>
<evidence type="ECO:0000313" key="8">
    <source>
        <dbReference type="EnsemblPlants" id="Kaladp0674s0034.1.v1.1.CDS.1"/>
    </source>
</evidence>
<evidence type="ECO:0000256" key="5">
    <source>
        <dbReference type="ARBA" id="ARBA00023002"/>
    </source>
</evidence>
<evidence type="ECO:0000256" key="1">
    <source>
        <dbReference type="ARBA" id="ARBA00004167"/>
    </source>
</evidence>
<dbReference type="InterPro" id="IPR036396">
    <property type="entry name" value="Cyt_P450_sf"/>
</dbReference>